<name>A0ABT4RF71_9ACTN</name>
<comment type="caution">
    <text evidence="1">The sequence shown here is derived from an EMBL/GenBank/DDBJ whole genome shotgun (WGS) entry which is preliminary data.</text>
</comment>
<dbReference type="InterPro" id="IPR021986">
    <property type="entry name" value="Spherulin4"/>
</dbReference>
<dbReference type="EMBL" id="JAPCID010000008">
    <property type="protein sequence ID" value="MDA0137201.1"/>
    <property type="molecule type" value="Genomic_DNA"/>
</dbReference>
<dbReference type="Proteomes" id="UP001147700">
    <property type="component" value="Unassembled WGS sequence"/>
</dbReference>
<sequence length="223" mass="24088">MSRAGVLATVVLAGCGAQPDPVCPEPLVPAYVSADEFLRIAERAPLPRLLVVNPASGPGTEAEPAFRRAIATAQANGARVLGYVATRWGARPRAEVARDVRRYRAWYGIDGIFLDEAGDDEPRIDQYRALAADARAAGADFLVLNPGVVPARAYFELADVVVTFEGSYADYRRWHPPAWLDSERTAHLVYAAPQAADVPPNAYLTTGTLPHPWGTVTRPRACP</sequence>
<dbReference type="PANTHER" id="PTHR35040">
    <property type="match status" value="1"/>
</dbReference>
<dbReference type="RefSeq" id="WP_202957135.1">
    <property type="nucleotide sequence ID" value="NZ_JAPCID010000008.1"/>
</dbReference>
<dbReference type="PROSITE" id="PS51257">
    <property type="entry name" value="PROKAR_LIPOPROTEIN"/>
    <property type="match status" value="1"/>
</dbReference>
<accession>A0ABT4RF71</accession>
<evidence type="ECO:0000313" key="1">
    <source>
        <dbReference type="EMBL" id="MDA0137201.1"/>
    </source>
</evidence>
<reference evidence="1" key="1">
    <citation type="submission" date="2022-10" db="EMBL/GenBank/DDBJ databases">
        <title>The WGS of Solirubrobacter sp. CPCC 204708.</title>
        <authorList>
            <person name="Jiang Z."/>
        </authorList>
    </citation>
    <scope>NUCLEOTIDE SEQUENCE</scope>
    <source>
        <strain evidence="1">CPCC 204708</strain>
    </source>
</reference>
<organism evidence="1 2">
    <name type="scientific">Solirubrobacter deserti</name>
    <dbReference type="NCBI Taxonomy" id="2282478"/>
    <lineage>
        <taxon>Bacteria</taxon>
        <taxon>Bacillati</taxon>
        <taxon>Actinomycetota</taxon>
        <taxon>Thermoleophilia</taxon>
        <taxon>Solirubrobacterales</taxon>
        <taxon>Solirubrobacteraceae</taxon>
        <taxon>Solirubrobacter</taxon>
    </lineage>
</organism>
<dbReference type="Pfam" id="PF12138">
    <property type="entry name" value="Spherulin4"/>
    <property type="match status" value="1"/>
</dbReference>
<proteinExistence type="predicted"/>
<protein>
    <submittedName>
        <fullName evidence="1">Spherulation-specific family 4 protein</fullName>
    </submittedName>
</protein>
<gene>
    <name evidence="1" type="ORF">OJ962_06805</name>
</gene>
<evidence type="ECO:0000313" key="2">
    <source>
        <dbReference type="Proteomes" id="UP001147700"/>
    </source>
</evidence>
<dbReference type="PANTHER" id="PTHR35040:SF9">
    <property type="entry name" value="4-LIKE CELL SURFACE PROTEIN, PUTATIVE (AFU_ORTHOLOGUE AFUA_4G14080)-RELATED"/>
    <property type="match status" value="1"/>
</dbReference>
<keyword evidence="2" id="KW-1185">Reference proteome</keyword>